<reference evidence="1 2" key="1">
    <citation type="submission" date="2023-02" db="EMBL/GenBank/DDBJ databases">
        <title>Streptococcus sp. Genome Sequencing and Assembly.</title>
        <authorList>
            <person name="Shore S.M."/>
            <person name="Nicholson T.L."/>
        </authorList>
    </citation>
    <scope>NUCLEOTIDE SEQUENCE [LARGE SCALE GENOMIC DNA]</scope>
    <source>
        <strain evidence="1 2">29892</strain>
    </source>
</reference>
<protein>
    <submittedName>
        <fullName evidence="1">Uncharacterized protein</fullName>
    </submittedName>
</protein>
<proteinExistence type="predicted"/>
<keyword evidence="2" id="KW-1185">Reference proteome</keyword>
<gene>
    <name evidence="1" type="ORF">PW220_01200</name>
</gene>
<name>A0AA97A173_9STRE</name>
<sequence>MVYTDKDRVDIAWKQYSNYSMGDVVKINDNQYTIGTVRKVLKDATGLDGYVVEEPDGNVIVLFQGSKGPGKEGAAADWLDNDLPMAHNIISNKSEVTPQLQSASRSLNQVLKDYPNAQITVYGHLFYAIL</sequence>
<organism evidence="1 2">
    <name type="scientific">Streptococcus iners subsp. hyiners</name>
    <dbReference type="NCBI Taxonomy" id="3028083"/>
    <lineage>
        <taxon>Bacteria</taxon>
        <taxon>Bacillati</taxon>
        <taxon>Bacillota</taxon>
        <taxon>Bacilli</taxon>
        <taxon>Lactobacillales</taxon>
        <taxon>Streptococcaceae</taxon>
        <taxon>Streptococcus</taxon>
        <taxon>Streptococcus iners</taxon>
    </lineage>
</organism>
<dbReference type="EMBL" id="CP118734">
    <property type="protein sequence ID" value="WNY49292.1"/>
    <property type="molecule type" value="Genomic_DNA"/>
</dbReference>
<evidence type="ECO:0000313" key="1">
    <source>
        <dbReference type="EMBL" id="WNY49292.1"/>
    </source>
</evidence>
<dbReference type="AlphaFoldDB" id="A0AA97A173"/>
<accession>A0AA97A173</accession>
<evidence type="ECO:0000313" key="2">
    <source>
        <dbReference type="Proteomes" id="UP001301526"/>
    </source>
</evidence>
<dbReference type="Proteomes" id="UP001301526">
    <property type="component" value="Chromosome"/>
</dbReference>